<dbReference type="PANTHER" id="PTHR37984:SF5">
    <property type="entry name" value="PROTEIN NYNRIN-LIKE"/>
    <property type="match status" value="1"/>
</dbReference>
<dbReference type="OrthoDB" id="2446696at2759"/>
<proteinExistence type="predicted"/>
<dbReference type="InterPro" id="IPR043128">
    <property type="entry name" value="Rev_trsase/Diguanyl_cyclase"/>
</dbReference>
<organism evidence="7 8">
    <name type="scientific">Rhizoctonia solani AG-3 Rhs1AP</name>
    <dbReference type="NCBI Taxonomy" id="1086054"/>
    <lineage>
        <taxon>Eukaryota</taxon>
        <taxon>Fungi</taxon>
        <taxon>Dikarya</taxon>
        <taxon>Basidiomycota</taxon>
        <taxon>Agaricomycotina</taxon>
        <taxon>Agaricomycetes</taxon>
        <taxon>Cantharellales</taxon>
        <taxon>Ceratobasidiaceae</taxon>
        <taxon>Rhizoctonia</taxon>
    </lineage>
</organism>
<dbReference type="InterPro" id="IPR050951">
    <property type="entry name" value="Retrovirus_Pol_polyprotein"/>
</dbReference>
<protein>
    <submittedName>
        <fullName evidence="7">Transposon Tf2-1 polyprotein</fullName>
    </submittedName>
</protein>
<feature type="domain" description="Reverse transcriptase" evidence="6">
    <location>
        <begin position="143"/>
        <end position="322"/>
    </location>
</feature>
<evidence type="ECO:0000256" key="4">
    <source>
        <dbReference type="ARBA" id="ARBA00022759"/>
    </source>
</evidence>
<dbReference type="InterPro" id="IPR043502">
    <property type="entry name" value="DNA/RNA_pol_sf"/>
</dbReference>
<dbReference type="Gene3D" id="2.40.70.10">
    <property type="entry name" value="Acid Proteases"/>
    <property type="match status" value="1"/>
</dbReference>
<dbReference type="CDD" id="cd09274">
    <property type="entry name" value="RNase_HI_RT_Ty3"/>
    <property type="match status" value="1"/>
</dbReference>
<dbReference type="FunFam" id="3.10.20.370:FF:000001">
    <property type="entry name" value="Retrovirus-related Pol polyprotein from transposon 17.6-like protein"/>
    <property type="match status" value="1"/>
</dbReference>
<dbReference type="Gene3D" id="3.10.10.10">
    <property type="entry name" value="HIV Type 1 Reverse Transcriptase, subunit A, domain 1"/>
    <property type="match status" value="1"/>
</dbReference>
<dbReference type="Pfam" id="PF00078">
    <property type="entry name" value="RVT_1"/>
    <property type="match status" value="1"/>
</dbReference>
<dbReference type="Pfam" id="PF17919">
    <property type="entry name" value="RT_RNaseH_2"/>
    <property type="match status" value="1"/>
</dbReference>
<dbReference type="Gene3D" id="3.30.70.270">
    <property type="match status" value="2"/>
</dbReference>
<reference evidence="8" key="1">
    <citation type="journal article" date="2014" name="Genome Announc.">
        <title>Draft genome sequence of the plant-pathogenic soil fungus Rhizoctonia solani anastomosis group 3 strain Rhs1AP.</title>
        <authorList>
            <person name="Cubeta M.A."/>
            <person name="Thomas E."/>
            <person name="Dean R.A."/>
            <person name="Jabaji S."/>
            <person name="Neate S.M."/>
            <person name="Tavantzis S."/>
            <person name="Toda T."/>
            <person name="Vilgalys R."/>
            <person name="Bharathan N."/>
            <person name="Fedorova-Abrams N."/>
            <person name="Pakala S.B."/>
            <person name="Pakala S.M."/>
            <person name="Zafar N."/>
            <person name="Joardar V."/>
            <person name="Losada L."/>
            <person name="Nierman W.C."/>
        </authorList>
    </citation>
    <scope>NUCLEOTIDE SEQUENCE [LARGE SCALE GENOMIC DNA]</scope>
    <source>
        <strain evidence="8">AG-3</strain>
    </source>
</reference>
<keyword evidence="4" id="KW-0255">Endonuclease</keyword>
<dbReference type="EMBL" id="JATN01000322">
    <property type="protein sequence ID" value="EUC56544.1"/>
    <property type="molecule type" value="Genomic_DNA"/>
</dbReference>
<keyword evidence="2" id="KW-0548">Nucleotidyltransferase</keyword>
<dbReference type="GO" id="GO:0004519">
    <property type="term" value="F:endonuclease activity"/>
    <property type="evidence" value="ECO:0007669"/>
    <property type="project" value="UniProtKB-KW"/>
</dbReference>
<evidence type="ECO:0000256" key="3">
    <source>
        <dbReference type="ARBA" id="ARBA00022722"/>
    </source>
</evidence>
<dbReference type="InterPro" id="IPR041577">
    <property type="entry name" value="RT_RNaseH_2"/>
</dbReference>
<name>X8J4V7_9AGAM</name>
<evidence type="ECO:0000256" key="1">
    <source>
        <dbReference type="ARBA" id="ARBA00022679"/>
    </source>
</evidence>
<dbReference type="CDD" id="cd01647">
    <property type="entry name" value="RT_LTR"/>
    <property type="match status" value="1"/>
</dbReference>
<dbReference type="PANTHER" id="PTHR37984">
    <property type="entry name" value="PROTEIN CBG26694"/>
    <property type="match status" value="1"/>
</dbReference>
<dbReference type="FunFam" id="3.30.70.270:FF:000020">
    <property type="entry name" value="Transposon Tf2-6 polyprotein-like Protein"/>
    <property type="match status" value="1"/>
</dbReference>
<dbReference type="GO" id="GO:0016779">
    <property type="term" value="F:nucleotidyltransferase activity"/>
    <property type="evidence" value="ECO:0007669"/>
    <property type="project" value="UniProtKB-KW"/>
</dbReference>
<keyword evidence="5" id="KW-0511">Multifunctional enzyme</keyword>
<evidence type="ECO:0000313" key="7">
    <source>
        <dbReference type="EMBL" id="EUC56544.1"/>
    </source>
</evidence>
<accession>X8J4V7</accession>
<comment type="caution">
    <text evidence="7">The sequence shown here is derived from an EMBL/GenBank/DDBJ whole genome shotgun (WGS) entry which is preliminary data.</text>
</comment>
<feature type="non-terminal residue" evidence="7">
    <location>
        <position position="502"/>
    </location>
</feature>
<dbReference type="InterPro" id="IPR021109">
    <property type="entry name" value="Peptidase_aspartic_dom_sf"/>
</dbReference>
<keyword evidence="1" id="KW-0808">Transferase</keyword>
<dbReference type="InterPro" id="IPR000477">
    <property type="entry name" value="RT_dom"/>
</dbReference>
<evidence type="ECO:0000313" key="8">
    <source>
        <dbReference type="Proteomes" id="UP000030108"/>
    </source>
</evidence>
<dbReference type="PROSITE" id="PS50878">
    <property type="entry name" value="RT_POL"/>
    <property type="match status" value="1"/>
</dbReference>
<evidence type="ECO:0000256" key="2">
    <source>
        <dbReference type="ARBA" id="ARBA00022695"/>
    </source>
</evidence>
<keyword evidence="3" id="KW-0540">Nuclease</keyword>
<evidence type="ECO:0000259" key="6">
    <source>
        <dbReference type="PROSITE" id="PS50878"/>
    </source>
</evidence>
<gene>
    <name evidence="7" type="ORF">RSOL_184510</name>
</gene>
<evidence type="ECO:0000256" key="5">
    <source>
        <dbReference type="ARBA" id="ARBA00023268"/>
    </source>
</evidence>
<dbReference type="AlphaFoldDB" id="X8J4V7"/>
<sequence length="502" mass="58036">MGKIYSKVHLNLIINGCPITANFLVTNLGKQKAILGTPFLQKYNPTIDWESNSLSWKPFEDHINMETWPINQVLAQNAETELPAQYAEFHKVFGDDFYSVLPPHRPYDIAIDLEEGKEPPFGPIYSMMPAESKELKDYIDKHLAKGTIRHSQSPAGTPVMFVKKSDGSLRLCVDYWKLNDITIKNCYPLPRQEELVEKLQGAKIYTKLDLRWGYNNVRIREGDEWKTAFRTKYGHFEYLVMPFGLTNAPATFQHFMNDLFRDLIDVSVIVYLDDILIYSKNKAEHKSHVREVLKRLRDANLYCKLSKCFFPVTTVGYLGLVISPQGISMETKKVEAIKNWPCPQTIKQIQSFIGFVNFYRRFAKDFSTLSRPLHDVVQSNKFYWTEKEEAAFNGIKELMSTELVLAHPNPDKPYLIETDASGVAMGARLSQKQDDGQYHPIAFMSKSFQGAEKNYDVHDKELLAVITALKEWRFFLEGCQHRITVLSNHRNLEYWKSARTFN</sequence>
<dbReference type="SUPFAM" id="SSF56672">
    <property type="entry name" value="DNA/RNA polymerases"/>
    <property type="match status" value="1"/>
</dbReference>
<dbReference type="Proteomes" id="UP000030108">
    <property type="component" value="Unassembled WGS sequence"/>
</dbReference>
<keyword evidence="4" id="KW-0378">Hydrolase</keyword>